<reference evidence="4 5" key="1">
    <citation type="submission" date="2021-05" db="EMBL/GenBank/DDBJ databases">
        <title>Genome Assembly of Synthetic Allotetraploid Brassica napus Reveals Homoeologous Exchanges between Subgenomes.</title>
        <authorList>
            <person name="Davis J.T."/>
        </authorList>
    </citation>
    <scope>NUCLEOTIDE SEQUENCE [LARGE SCALE GENOMIC DNA]</scope>
    <source>
        <strain evidence="5">cv. Da-Ae</strain>
        <tissue evidence="4">Seedling</tissue>
    </source>
</reference>
<dbReference type="SUPFAM" id="SSF53901">
    <property type="entry name" value="Thiolase-like"/>
    <property type="match status" value="1"/>
</dbReference>
<dbReference type="InterPro" id="IPR000794">
    <property type="entry name" value="Beta-ketoacyl_synthase"/>
</dbReference>
<dbReference type="EC" id="2.3.1.41" evidence="1"/>
<evidence type="ECO:0000256" key="2">
    <source>
        <dbReference type="ARBA" id="ARBA00022679"/>
    </source>
</evidence>
<evidence type="ECO:0000313" key="5">
    <source>
        <dbReference type="Proteomes" id="UP000824890"/>
    </source>
</evidence>
<dbReference type="EMBL" id="JAGKQM010000011">
    <property type="protein sequence ID" value="KAH0903273.1"/>
    <property type="molecule type" value="Genomic_DNA"/>
</dbReference>
<evidence type="ECO:0000313" key="4">
    <source>
        <dbReference type="EMBL" id="KAH0903273.1"/>
    </source>
</evidence>
<feature type="non-terminal residue" evidence="4">
    <location>
        <position position="1"/>
    </location>
</feature>
<accession>A0ABQ8BF00</accession>
<protein>
    <recommendedName>
        <fullName evidence="1">beta-ketoacyl-[acyl-carrier-protein] synthase I</fullName>
        <ecNumber evidence="1">2.3.1.41</ecNumber>
    </recommendedName>
</protein>
<evidence type="ECO:0000256" key="1">
    <source>
        <dbReference type="ARBA" id="ARBA00013191"/>
    </source>
</evidence>
<feature type="region of interest" description="Disordered" evidence="3">
    <location>
        <begin position="1"/>
        <end position="23"/>
    </location>
</feature>
<proteinExistence type="predicted"/>
<evidence type="ECO:0000256" key="3">
    <source>
        <dbReference type="SAM" id="MobiDB-lite"/>
    </source>
</evidence>
<dbReference type="Gene3D" id="3.40.47.10">
    <property type="match status" value="1"/>
</dbReference>
<keyword evidence="5" id="KW-1185">Reference proteome</keyword>
<dbReference type="InterPro" id="IPR016039">
    <property type="entry name" value="Thiolase-like"/>
</dbReference>
<gene>
    <name evidence="4" type="ORF">HID58_042776</name>
</gene>
<organism evidence="4 5">
    <name type="scientific">Brassica napus</name>
    <name type="common">Rape</name>
    <dbReference type="NCBI Taxonomy" id="3708"/>
    <lineage>
        <taxon>Eukaryota</taxon>
        <taxon>Viridiplantae</taxon>
        <taxon>Streptophyta</taxon>
        <taxon>Embryophyta</taxon>
        <taxon>Tracheophyta</taxon>
        <taxon>Spermatophyta</taxon>
        <taxon>Magnoliopsida</taxon>
        <taxon>eudicotyledons</taxon>
        <taxon>Gunneridae</taxon>
        <taxon>Pentapetalae</taxon>
        <taxon>rosids</taxon>
        <taxon>malvids</taxon>
        <taxon>Brassicales</taxon>
        <taxon>Brassicaceae</taxon>
        <taxon>Brassiceae</taxon>
        <taxon>Brassica</taxon>
    </lineage>
</organism>
<name>A0ABQ8BF00_BRANA</name>
<keyword evidence="2" id="KW-0808">Transferase</keyword>
<dbReference type="PANTHER" id="PTHR11712">
    <property type="entry name" value="POLYKETIDE SYNTHASE-RELATED"/>
    <property type="match status" value="1"/>
</dbReference>
<comment type="caution">
    <text evidence="4">The sequence shown here is derived from an EMBL/GenBank/DDBJ whole genome shotgun (WGS) entry which is preliminary data.</text>
</comment>
<dbReference type="Proteomes" id="UP000824890">
    <property type="component" value="Unassembled WGS sequence"/>
</dbReference>
<dbReference type="PANTHER" id="PTHR11712:SF297">
    <property type="entry name" value="3-OXOACYL-[ACYL-CARRIER-PROTEIN] SYNTHASE, MITOCHONDRIAL"/>
    <property type="match status" value="1"/>
</dbReference>
<sequence>LNPARRNALRGAHGQNPPTKGPTIVGVSNGNVSLVDDVVEEAHTSERVTIYDWTFSLRFPITNTLCVCFLEKLSCKFIILFSLSRSRALSTKYSSSQQEASRPFDCGQERFLIGEGSVVIVLQEIEHAKKRGAKVYAELCGYGIMKSSWHLGDAHHITQPPEDGKGAILAMSVALRHETTLIPTRRFRSKSVCALPRRTAAVFTANQKTRRSSPNFVRQPVDISGLYLRKLAFVNSFARIVSVEADL</sequence>